<reference evidence="2 3" key="1">
    <citation type="submission" date="2020-03" db="EMBL/GenBank/DDBJ databases">
        <title>WGS of actinomycetes isolated from Thailand.</title>
        <authorList>
            <person name="Thawai C."/>
        </authorList>
    </citation>
    <scope>NUCLEOTIDE SEQUENCE [LARGE SCALE GENOMIC DNA]</scope>
    <source>
        <strain evidence="2 3">FMUSA5-5</strain>
    </source>
</reference>
<organism evidence="2 3">
    <name type="scientific">Nonomuraea composti</name>
    <dbReference type="NCBI Taxonomy" id="2720023"/>
    <lineage>
        <taxon>Bacteria</taxon>
        <taxon>Bacillati</taxon>
        <taxon>Actinomycetota</taxon>
        <taxon>Actinomycetes</taxon>
        <taxon>Streptosporangiales</taxon>
        <taxon>Streptosporangiaceae</taxon>
        <taxon>Nonomuraea</taxon>
    </lineage>
</organism>
<dbReference type="RefSeq" id="WP_168010860.1">
    <property type="nucleotide sequence ID" value="NZ_JAATEP010000012.1"/>
</dbReference>
<comment type="caution">
    <text evidence="2">The sequence shown here is derived from an EMBL/GenBank/DDBJ whole genome shotgun (WGS) entry which is preliminary data.</text>
</comment>
<sequence length="105" mass="10765">MTDERNHSGKARGGGEAAAEGSFASASLARHLVRGAAGFGALIGSVALIPVLGLVSLVLAPLGLLVLRGCPMCWLIGLAQTVSMGRLQRQCVDGRCELVRAPESP</sequence>
<evidence type="ECO:0000256" key="1">
    <source>
        <dbReference type="SAM" id="Phobius"/>
    </source>
</evidence>
<name>A0ABX1B590_9ACTN</name>
<dbReference type="EMBL" id="JAATEP010000012">
    <property type="protein sequence ID" value="NJP91484.1"/>
    <property type="molecule type" value="Genomic_DNA"/>
</dbReference>
<evidence type="ECO:0000313" key="3">
    <source>
        <dbReference type="Proteomes" id="UP000696294"/>
    </source>
</evidence>
<keyword evidence="1" id="KW-0472">Membrane</keyword>
<accession>A0ABX1B590</accession>
<feature type="transmembrane region" description="Helical" evidence="1">
    <location>
        <begin position="32"/>
        <end position="52"/>
    </location>
</feature>
<keyword evidence="1" id="KW-0812">Transmembrane</keyword>
<gene>
    <name evidence="2" type="ORF">HCN51_18810</name>
</gene>
<protein>
    <recommendedName>
        <fullName evidence="4">DUF2892 domain-containing protein</fullName>
    </recommendedName>
</protein>
<keyword evidence="3" id="KW-1185">Reference proteome</keyword>
<evidence type="ECO:0008006" key="4">
    <source>
        <dbReference type="Google" id="ProtNLM"/>
    </source>
</evidence>
<evidence type="ECO:0000313" key="2">
    <source>
        <dbReference type="EMBL" id="NJP91484.1"/>
    </source>
</evidence>
<keyword evidence="1" id="KW-1133">Transmembrane helix</keyword>
<dbReference type="Proteomes" id="UP000696294">
    <property type="component" value="Unassembled WGS sequence"/>
</dbReference>
<proteinExistence type="predicted"/>